<dbReference type="InterPro" id="IPR038721">
    <property type="entry name" value="IS701-like_DDE_dom"/>
</dbReference>
<dbReference type="InterPro" id="IPR012337">
    <property type="entry name" value="RNaseH-like_sf"/>
</dbReference>
<dbReference type="PANTHER" id="PTHR33627">
    <property type="entry name" value="TRANSPOSASE"/>
    <property type="match status" value="1"/>
</dbReference>
<proteinExistence type="predicted"/>
<protein>
    <submittedName>
        <fullName evidence="2">SRSO17 transposase</fullName>
    </submittedName>
</protein>
<feature type="domain" description="Transposase IS701-like DDE" evidence="1">
    <location>
        <begin position="26"/>
        <end position="235"/>
    </location>
</feature>
<sequence>MADSVTSDDLQAWAAGLDALFARVAGRFGRVEPRRQARAYVTGLLAPVERKNGWQLAEAAGDSAPDRMQRLLNSARWDARQVRADLRAYVVDNLGHRDSVLIVDETGFLKKGTGSAGVQRQYSGTAGRTENCQLGVFLAYASPLGRALIDAELYLPKSWLGDRPRCRKAGVPDEAGFATKPELARQMLARALEAGPPVGWVTADEAYGMDSKFRAFLEQRGVGYVVAVPKSQVVAAGAGCGGSRADTLVAGAPPEAWKRLSCGDGAKGPRLYDWALATVHAGAEPGCRRWLLARRSLAPNGRGELEIAYYLCHGPAGTTVEELVRVAGARWAIEECFASAKNETGLDHYQVRRFDAWHRHITLAMLAHAYLAVTAAHAPKAQEAWSASHSRRPPLCQAQAGRFECFSTVPPSICLPEPLTTSPV</sequence>
<dbReference type="NCBIfam" id="NF033540">
    <property type="entry name" value="transpos_IS701"/>
    <property type="match status" value="1"/>
</dbReference>
<evidence type="ECO:0000259" key="1">
    <source>
        <dbReference type="Pfam" id="PF13546"/>
    </source>
</evidence>
<dbReference type="SUPFAM" id="SSF53098">
    <property type="entry name" value="Ribonuclease H-like"/>
    <property type="match status" value="1"/>
</dbReference>
<accession>A0A1G7QIQ3</accession>
<keyword evidence="3" id="KW-1185">Reference proteome</keyword>
<reference evidence="2 3" key="1">
    <citation type="submission" date="2016-10" db="EMBL/GenBank/DDBJ databases">
        <authorList>
            <person name="de Groot N.N."/>
        </authorList>
    </citation>
    <scope>NUCLEOTIDE SEQUENCE [LARGE SCALE GENOMIC DNA]</scope>
    <source>
        <strain evidence="2 3">CPCC 201354</strain>
    </source>
</reference>
<evidence type="ECO:0000313" key="3">
    <source>
        <dbReference type="Proteomes" id="UP000198923"/>
    </source>
</evidence>
<dbReference type="InterPro" id="IPR039365">
    <property type="entry name" value="IS701-like"/>
</dbReference>
<dbReference type="AlphaFoldDB" id="A0A1G7QIQ3"/>
<name>A0A1G7QIQ3_9ACTN</name>
<organism evidence="2 3">
    <name type="scientific">Sinosporangium album</name>
    <dbReference type="NCBI Taxonomy" id="504805"/>
    <lineage>
        <taxon>Bacteria</taxon>
        <taxon>Bacillati</taxon>
        <taxon>Actinomycetota</taxon>
        <taxon>Actinomycetes</taxon>
        <taxon>Streptosporangiales</taxon>
        <taxon>Streptosporangiaceae</taxon>
        <taxon>Sinosporangium</taxon>
    </lineage>
</organism>
<evidence type="ECO:0000313" key="2">
    <source>
        <dbReference type="EMBL" id="SDF98348.1"/>
    </source>
</evidence>
<gene>
    <name evidence="2" type="ORF">SAMN05421505_1015</name>
</gene>
<dbReference type="EMBL" id="FNCN01000001">
    <property type="protein sequence ID" value="SDF98348.1"/>
    <property type="molecule type" value="Genomic_DNA"/>
</dbReference>
<dbReference type="Pfam" id="PF13546">
    <property type="entry name" value="DDE_5"/>
    <property type="match status" value="1"/>
</dbReference>
<dbReference type="Proteomes" id="UP000198923">
    <property type="component" value="Unassembled WGS sequence"/>
</dbReference>
<dbReference type="PANTHER" id="PTHR33627:SF1">
    <property type="entry name" value="TRANSPOSASE"/>
    <property type="match status" value="1"/>
</dbReference>
<dbReference type="STRING" id="504805.SAMN05421505_1015"/>